<evidence type="ECO:0000256" key="1">
    <source>
        <dbReference type="ARBA" id="ARBA00002053"/>
    </source>
</evidence>
<evidence type="ECO:0000256" key="7">
    <source>
        <dbReference type="ARBA" id="ARBA00023055"/>
    </source>
</evidence>
<dbReference type="CDD" id="cd00917">
    <property type="entry name" value="PG-PI_TP"/>
    <property type="match status" value="1"/>
</dbReference>
<evidence type="ECO:0000256" key="2">
    <source>
        <dbReference type="ARBA" id="ARBA00006370"/>
    </source>
</evidence>
<dbReference type="Pfam" id="PF02221">
    <property type="entry name" value="E1_DerP2_DerF2"/>
    <property type="match status" value="1"/>
</dbReference>
<evidence type="ECO:0000313" key="9">
    <source>
        <dbReference type="EMBL" id="CAK7910051.1"/>
    </source>
</evidence>
<evidence type="ECO:0000313" key="10">
    <source>
        <dbReference type="Proteomes" id="UP001497600"/>
    </source>
</evidence>
<dbReference type="PANTHER" id="PTHR11306">
    <property type="entry name" value="NIEMANN PICK TYPE C2 PROTEIN NPC2-RELATED"/>
    <property type="match status" value="1"/>
</dbReference>
<keyword evidence="7" id="KW-0445">Lipid transport</keyword>
<gene>
    <name evidence="9" type="primary">NPC2</name>
    <name evidence="9" type="ORF">CAAN4_E17788</name>
</gene>
<feature type="domain" description="MD-2-related lipid-recognition" evidence="8">
    <location>
        <begin position="69"/>
        <end position="190"/>
    </location>
</feature>
<dbReference type="EMBL" id="OZ004257">
    <property type="protein sequence ID" value="CAK7910051.1"/>
    <property type="molecule type" value="Genomic_DNA"/>
</dbReference>
<dbReference type="SUPFAM" id="SSF81296">
    <property type="entry name" value="E set domains"/>
    <property type="match status" value="1"/>
</dbReference>
<evidence type="ECO:0000256" key="4">
    <source>
        <dbReference type="ARBA" id="ARBA00016056"/>
    </source>
</evidence>
<sequence length="195" mass="20947">MVALNKYLIAATLAASSASALSLGSPMQPLIAKAAAIFGSSAPVKNLQISTFVGVDGLDDRPVPGDSPIVQCQAHESQILTLSSVTIDPNPPTRGANLTFIAEGYLTKDIEEGAYVEVDVRYGYIRLIHQQFDLCEEIGKVDLECPVKKGKQIITKEVEIPNEVPPGKYIINARAFTKDDEFITCLSAVVDFPPA</sequence>
<evidence type="ECO:0000259" key="8">
    <source>
        <dbReference type="SMART" id="SM00737"/>
    </source>
</evidence>
<dbReference type="Gene3D" id="2.60.40.770">
    <property type="match status" value="1"/>
</dbReference>
<evidence type="ECO:0000256" key="6">
    <source>
        <dbReference type="ARBA" id="ARBA00022729"/>
    </source>
</evidence>
<comment type="similarity">
    <text evidence="2">Belongs to the NPC2 family.</text>
</comment>
<keyword evidence="6" id="KW-0732">Signal</keyword>
<dbReference type="InterPro" id="IPR039670">
    <property type="entry name" value="NPC2-like"/>
</dbReference>
<dbReference type="SMART" id="SM00737">
    <property type="entry name" value="ML"/>
    <property type="match status" value="1"/>
</dbReference>
<keyword evidence="10" id="KW-1185">Reference proteome</keyword>
<reference evidence="9 10" key="1">
    <citation type="submission" date="2024-01" db="EMBL/GenBank/DDBJ databases">
        <authorList>
            <consortium name="Genoscope - CEA"/>
            <person name="William W."/>
        </authorList>
    </citation>
    <scope>NUCLEOTIDE SEQUENCE [LARGE SCALE GENOMIC DNA]</scope>
    <source>
        <strain evidence="9 10">29B2s-10</strain>
    </source>
</reference>
<organism evidence="9 10">
    <name type="scientific">[Candida] anglica</name>
    <dbReference type="NCBI Taxonomy" id="148631"/>
    <lineage>
        <taxon>Eukaryota</taxon>
        <taxon>Fungi</taxon>
        <taxon>Dikarya</taxon>
        <taxon>Ascomycota</taxon>
        <taxon>Saccharomycotina</taxon>
        <taxon>Pichiomycetes</taxon>
        <taxon>Debaryomycetaceae</taxon>
        <taxon>Kurtzmaniella</taxon>
    </lineage>
</organism>
<protein>
    <recommendedName>
        <fullName evidence="4">Phosphatidylglycerol/phosphatidylinositol transfer protein</fullName>
    </recommendedName>
</protein>
<keyword evidence="5" id="KW-0813">Transport</keyword>
<evidence type="ECO:0000256" key="5">
    <source>
        <dbReference type="ARBA" id="ARBA00022448"/>
    </source>
</evidence>
<proteinExistence type="inferred from homology"/>
<dbReference type="InterPro" id="IPR033917">
    <property type="entry name" value="ML_PG-PI_TP"/>
</dbReference>
<dbReference type="PANTHER" id="PTHR11306:SF0">
    <property type="entry name" value="PHOSPHATIDYLGLYCEROL_PHOSPHATIDYLINOSITOL TRANSFER PROTEIN"/>
    <property type="match status" value="1"/>
</dbReference>
<dbReference type="InterPro" id="IPR014756">
    <property type="entry name" value="Ig_E-set"/>
</dbReference>
<dbReference type="InterPro" id="IPR003172">
    <property type="entry name" value="ML_dom"/>
</dbReference>
<name>A0ABP0EE01_9ASCO</name>
<accession>A0ABP0EE01</accession>
<comment type="function">
    <text evidence="1">Catalyzes the intermembrane transfer of phosphatidylglycerol and phosphatidylinositol.</text>
</comment>
<comment type="subunit">
    <text evidence="3">Monomer.</text>
</comment>
<evidence type="ECO:0000256" key="3">
    <source>
        <dbReference type="ARBA" id="ARBA00011245"/>
    </source>
</evidence>
<dbReference type="Proteomes" id="UP001497600">
    <property type="component" value="Chromosome E"/>
</dbReference>